<comment type="caution">
    <text evidence="8">The sequence shown here is derived from an EMBL/GenBank/DDBJ whole genome shotgun (WGS) entry which is preliminary data.</text>
</comment>
<feature type="coiled-coil region" evidence="5">
    <location>
        <begin position="248"/>
        <end position="275"/>
    </location>
</feature>
<proteinExistence type="predicted"/>
<feature type="transmembrane region" description="Helical" evidence="6">
    <location>
        <begin position="536"/>
        <end position="560"/>
    </location>
</feature>
<keyword evidence="3 6" id="KW-1133">Transmembrane helix</keyword>
<keyword evidence="4 6" id="KW-0472">Membrane</keyword>
<dbReference type="RefSeq" id="XP_016641692.1">
    <property type="nucleotide sequence ID" value="XM_016788648.1"/>
</dbReference>
<feature type="transmembrane region" description="Helical" evidence="6">
    <location>
        <begin position="426"/>
        <end position="446"/>
    </location>
</feature>
<sequence>MAAGVSLFILPSTCRGTIFTGIQDYISQAQAALEALVDFVHETPDEVLLATPALLEEPDLQTVQTVQTLRTAADTDGIQVARDRVAKAVNGLNALDAKIQANLGYAKIELAWGKLSAADLEKISELFRKLLLTLSGIAAFPTILDHFLETDTTLSGETVRESMESVAQTSTAERKTAHIVHGLRASLDELSLLVRVGLGYFLSTLEVVQTPWFPPYHSQDQPSERQSVELVDLDEAPISLDPGSPTFIEDFTRSLKDLSRRKQAIKELIEHSEQVDVPVEESLGIQHEYCLALYIFYMEDLVADAVSSIVAFAESKVDDGTMSRSRLIYPTFWEWYNHDSETPEEPSVYSDFSQPRDFEEGAKVADSSHLVPVNTWERWGGGLSKITRFLGSDLSMFGLRVAAASLCIGIVAFLQDTQEFFIRQRGVWAMVVVVIGMSPTSGQTLFGFFSRILATLAAIALSFASWYIVVGHTAGVLVFLYLSNVILFYVYVKMPKYFGTAMIAIITLNVAIGYEVNAEKLGHERSESNGQPYYPIYLFGPYKFVAVVVGCVVSFFWVIFPFPITAKSKVPKLMGQNLFNLGRLYSAMHTTIELWINSHRTESQDGGSSIAVYPNAELEAIASKLYKKQLLSLDALKMHSHFATYEPPVGGKFPSRIYESMIGATQQSLSIVALMAHMGRTLSAETSRESISDAVSAVNGTTDHDERTTTAAVLDGL</sequence>
<dbReference type="InterPro" id="IPR018823">
    <property type="entry name" value="ArAE_2_N"/>
</dbReference>
<evidence type="ECO:0000256" key="3">
    <source>
        <dbReference type="ARBA" id="ARBA00022989"/>
    </source>
</evidence>
<dbReference type="VEuPathDB" id="FungiDB:SAPIO_CDS6586"/>
<evidence type="ECO:0000313" key="8">
    <source>
        <dbReference type="EMBL" id="KEZ41893.1"/>
    </source>
</evidence>
<evidence type="ECO:0000256" key="2">
    <source>
        <dbReference type="ARBA" id="ARBA00022692"/>
    </source>
</evidence>
<dbReference type="InterPro" id="IPR001357">
    <property type="entry name" value="BRCT_dom"/>
</dbReference>
<evidence type="ECO:0000313" key="9">
    <source>
        <dbReference type="Proteomes" id="UP000028545"/>
    </source>
</evidence>
<dbReference type="InterPro" id="IPR049453">
    <property type="entry name" value="Memb_transporter_dom"/>
</dbReference>
<keyword evidence="5" id="KW-0175">Coiled coil</keyword>
<protein>
    <recommendedName>
        <fullName evidence="7">BRCT domain-containing protein</fullName>
    </recommendedName>
</protein>
<dbReference type="Proteomes" id="UP000028545">
    <property type="component" value="Unassembled WGS sequence"/>
</dbReference>
<gene>
    <name evidence="8" type="ORF">SAPIO_CDS6586</name>
</gene>
<keyword evidence="9" id="KW-1185">Reference proteome</keyword>
<feature type="domain" description="BRCT" evidence="7">
    <location>
        <begin position="122"/>
        <end position="213"/>
    </location>
</feature>
<dbReference type="EMBL" id="JOWA01000105">
    <property type="protein sequence ID" value="KEZ41893.1"/>
    <property type="molecule type" value="Genomic_DNA"/>
</dbReference>
<reference evidence="8 9" key="1">
    <citation type="journal article" date="2014" name="Genome Announc.">
        <title>Draft genome sequence of the pathogenic fungus Scedosporium apiospermum.</title>
        <authorList>
            <person name="Vandeputte P."/>
            <person name="Ghamrawi S."/>
            <person name="Rechenmann M."/>
            <person name="Iltis A."/>
            <person name="Giraud S."/>
            <person name="Fleury M."/>
            <person name="Thornton C."/>
            <person name="Delhaes L."/>
            <person name="Meyer W."/>
            <person name="Papon N."/>
            <person name="Bouchara J.P."/>
        </authorList>
    </citation>
    <scope>NUCLEOTIDE SEQUENCE [LARGE SCALE GENOMIC DNA]</scope>
    <source>
        <strain evidence="8 9">IHEM 14462</strain>
    </source>
</reference>
<dbReference type="KEGG" id="sapo:SAPIO_CDS6586"/>
<feature type="transmembrane region" description="Helical" evidence="6">
    <location>
        <begin position="394"/>
        <end position="414"/>
    </location>
</feature>
<dbReference type="PANTHER" id="PTHR37994">
    <property type="entry name" value="ARAE_2_N DOMAIN-CONTAINING PROTEIN-RELATED"/>
    <property type="match status" value="1"/>
</dbReference>
<accession>A0A084G3I1</accession>
<feature type="transmembrane region" description="Helical" evidence="6">
    <location>
        <begin position="466"/>
        <end position="490"/>
    </location>
</feature>
<name>A0A084G3I1_PSEDA</name>
<dbReference type="Pfam" id="PF10337">
    <property type="entry name" value="ArAE_2_N"/>
    <property type="match status" value="1"/>
</dbReference>
<dbReference type="PROSITE" id="PS50172">
    <property type="entry name" value="BRCT"/>
    <property type="match status" value="1"/>
</dbReference>
<dbReference type="HOGENOM" id="CLU_001788_0_0_1"/>
<dbReference type="AlphaFoldDB" id="A0A084G3I1"/>
<dbReference type="OMA" id="FYSCMHT"/>
<evidence type="ECO:0000256" key="4">
    <source>
        <dbReference type="ARBA" id="ARBA00023136"/>
    </source>
</evidence>
<evidence type="ECO:0000259" key="7">
    <source>
        <dbReference type="PROSITE" id="PS50172"/>
    </source>
</evidence>
<dbReference type="Pfam" id="PF13515">
    <property type="entry name" value="FUSC_2"/>
    <property type="match status" value="1"/>
</dbReference>
<evidence type="ECO:0000256" key="6">
    <source>
        <dbReference type="SAM" id="Phobius"/>
    </source>
</evidence>
<dbReference type="GeneID" id="27725658"/>
<evidence type="ECO:0000256" key="1">
    <source>
        <dbReference type="ARBA" id="ARBA00004141"/>
    </source>
</evidence>
<dbReference type="PANTHER" id="PTHR37994:SF4">
    <property type="entry name" value="ER TRANSPORTER 6TM N-TERMINAL DOMAIN-CONTAINING PROTEIN-RELATED"/>
    <property type="match status" value="1"/>
</dbReference>
<comment type="subcellular location">
    <subcellularLocation>
        <location evidence="1">Membrane</location>
        <topology evidence="1">Multi-pass membrane protein</topology>
    </subcellularLocation>
</comment>
<evidence type="ECO:0000256" key="5">
    <source>
        <dbReference type="SAM" id="Coils"/>
    </source>
</evidence>
<feature type="transmembrane region" description="Helical" evidence="6">
    <location>
        <begin position="497"/>
        <end position="516"/>
    </location>
</feature>
<organism evidence="8 9">
    <name type="scientific">Pseudallescheria apiosperma</name>
    <name type="common">Scedosporium apiospermum</name>
    <dbReference type="NCBI Taxonomy" id="563466"/>
    <lineage>
        <taxon>Eukaryota</taxon>
        <taxon>Fungi</taxon>
        <taxon>Dikarya</taxon>
        <taxon>Ascomycota</taxon>
        <taxon>Pezizomycotina</taxon>
        <taxon>Sordariomycetes</taxon>
        <taxon>Hypocreomycetidae</taxon>
        <taxon>Microascales</taxon>
        <taxon>Microascaceae</taxon>
        <taxon>Scedosporium</taxon>
    </lineage>
</organism>
<dbReference type="GO" id="GO:0016020">
    <property type="term" value="C:membrane"/>
    <property type="evidence" value="ECO:0007669"/>
    <property type="project" value="UniProtKB-SubCell"/>
</dbReference>
<keyword evidence="2 6" id="KW-0812">Transmembrane</keyword>
<dbReference type="OrthoDB" id="2274698at2759"/>